<dbReference type="EMBL" id="BTGU01000021">
    <property type="protein sequence ID" value="GMN45787.1"/>
    <property type="molecule type" value="Genomic_DNA"/>
</dbReference>
<organism evidence="1 2">
    <name type="scientific">Ficus carica</name>
    <name type="common">Common fig</name>
    <dbReference type="NCBI Taxonomy" id="3494"/>
    <lineage>
        <taxon>Eukaryota</taxon>
        <taxon>Viridiplantae</taxon>
        <taxon>Streptophyta</taxon>
        <taxon>Embryophyta</taxon>
        <taxon>Tracheophyta</taxon>
        <taxon>Spermatophyta</taxon>
        <taxon>Magnoliopsida</taxon>
        <taxon>eudicotyledons</taxon>
        <taxon>Gunneridae</taxon>
        <taxon>Pentapetalae</taxon>
        <taxon>rosids</taxon>
        <taxon>fabids</taxon>
        <taxon>Rosales</taxon>
        <taxon>Moraceae</taxon>
        <taxon>Ficeae</taxon>
        <taxon>Ficus</taxon>
    </lineage>
</organism>
<accession>A0AA88A711</accession>
<evidence type="ECO:0000313" key="1">
    <source>
        <dbReference type="EMBL" id="GMN45787.1"/>
    </source>
</evidence>
<evidence type="ECO:0000313" key="2">
    <source>
        <dbReference type="Proteomes" id="UP001187192"/>
    </source>
</evidence>
<proteinExistence type="predicted"/>
<protein>
    <submittedName>
        <fullName evidence="1">Uncharacterized protein</fullName>
    </submittedName>
</protein>
<sequence>MTLKELALQYGAFSKGTTSKASAVVIHLGFTKGLGRGFLTAIEFPMGKMGGPAWVLSGDDKGRTVGALVGR</sequence>
<keyword evidence="2" id="KW-1185">Reference proteome</keyword>
<comment type="caution">
    <text evidence="1">The sequence shown here is derived from an EMBL/GenBank/DDBJ whole genome shotgun (WGS) entry which is preliminary data.</text>
</comment>
<dbReference type="AlphaFoldDB" id="A0AA88A711"/>
<dbReference type="Proteomes" id="UP001187192">
    <property type="component" value="Unassembled WGS sequence"/>
</dbReference>
<name>A0AA88A711_FICCA</name>
<gene>
    <name evidence="1" type="ORF">TIFTF001_014984</name>
</gene>
<reference evidence="1" key="1">
    <citation type="submission" date="2023-07" db="EMBL/GenBank/DDBJ databases">
        <title>draft genome sequence of fig (Ficus carica).</title>
        <authorList>
            <person name="Takahashi T."/>
            <person name="Nishimura K."/>
        </authorList>
    </citation>
    <scope>NUCLEOTIDE SEQUENCE</scope>
</reference>